<dbReference type="PANTHER" id="PTHR11803">
    <property type="entry name" value="2-IMINOBUTANOATE/2-IMINOPROPANOATE DEAMINASE RIDA"/>
    <property type="match status" value="1"/>
</dbReference>
<dbReference type="SUPFAM" id="SSF55298">
    <property type="entry name" value="YjgF-like"/>
    <property type="match status" value="1"/>
</dbReference>
<keyword evidence="3" id="KW-1185">Reference proteome</keyword>
<comment type="similarity">
    <text evidence="1">Belongs to the RutC family.</text>
</comment>
<dbReference type="GO" id="GO:0019239">
    <property type="term" value="F:deaminase activity"/>
    <property type="evidence" value="ECO:0007669"/>
    <property type="project" value="TreeGrafter"/>
</dbReference>
<reference evidence="2" key="1">
    <citation type="submission" date="2018-11" db="EMBL/GenBank/DDBJ databases">
        <authorList>
            <consortium name="Pathogen Informatics"/>
        </authorList>
    </citation>
    <scope>NUCLEOTIDE SEQUENCE</scope>
</reference>
<dbReference type="Proteomes" id="UP000784294">
    <property type="component" value="Unassembled WGS sequence"/>
</dbReference>
<evidence type="ECO:0008006" key="4">
    <source>
        <dbReference type="Google" id="ProtNLM"/>
    </source>
</evidence>
<dbReference type="Pfam" id="PF01042">
    <property type="entry name" value="Ribonuc_L-PSP"/>
    <property type="match status" value="1"/>
</dbReference>
<dbReference type="AlphaFoldDB" id="A0A3S5B0R7"/>
<name>A0A3S5B0R7_9PLAT</name>
<protein>
    <recommendedName>
        <fullName evidence="4">2-iminobutanoate/2-iminopropanoate deaminase</fullName>
    </recommendedName>
</protein>
<evidence type="ECO:0000313" key="3">
    <source>
        <dbReference type="Proteomes" id="UP000784294"/>
    </source>
</evidence>
<gene>
    <name evidence="2" type="ORF">PXEA_LOCUS35962</name>
</gene>
<dbReference type="FunFam" id="3.30.1330.40:FF:000001">
    <property type="entry name" value="L-PSP family endoribonuclease"/>
    <property type="match status" value="1"/>
</dbReference>
<evidence type="ECO:0000313" key="2">
    <source>
        <dbReference type="EMBL" id="VEL42522.1"/>
    </source>
</evidence>
<dbReference type="CDD" id="cd00448">
    <property type="entry name" value="YjgF_YER057c_UK114_family"/>
    <property type="match status" value="1"/>
</dbReference>
<comment type="caution">
    <text evidence="2">The sequence shown here is derived from an EMBL/GenBank/DDBJ whole genome shotgun (WGS) entry which is preliminary data.</text>
</comment>
<dbReference type="InterPro" id="IPR006175">
    <property type="entry name" value="YjgF/YER057c/UK114"/>
</dbReference>
<evidence type="ECO:0000256" key="1">
    <source>
        <dbReference type="ARBA" id="ARBA00010552"/>
    </source>
</evidence>
<organism evidence="2 3">
    <name type="scientific">Protopolystoma xenopodis</name>
    <dbReference type="NCBI Taxonomy" id="117903"/>
    <lineage>
        <taxon>Eukaryota</taxon>
        <taxon>Metazoa</taxon>
        <taxon>Spiralia</taxon>
        <taxon>Lophotrochozoa</taxon>
        <taxon>Platyhelminthes</taxon>
        <taxon>Monogenea</taxon>
        <taxon>Polyopisthocotylea</taxon>
        <taxon>Polystomatidea</taxon>
        <taxon>Polystomatidae</taxon>
        <taxon>Protopolystoma</taxon>
    </lineage>
</organism>
<proteinExistence type="inferred from homology"/>
<accession>A0A3S5B0R7</accession>
<sequence length="148" mass="16235">MKYGCTLQFLSSSRTSMSRLVKKVITTSNAPKAIGPYRYKRSQAVAVNGTLYLSGQLGLDPKTAELVSPNVVDQTHQALKNIGEILKSAGCKHTDVVKATVLMTDIGDFALINEVYRNCEWVIFHISIDFAEPFPARSAYQVAALPKV</sequence>
<dbReference type="InterPro" id="IPR006056">
    <property type="entry name" value="RidA"/>
</dbReference>
<dbReference type="GO" id="GO:0005829">
    <property type="term" value="C:cytosol"/>
    <property type="evidence" value="ECO:0007669"/>
    <property type="project" value="TreeGrafter"/>
</dbReference>
<dbReference type="GO" id="GO:0005739">
    <property type="term" value="C:mitochondrion"/>
    <property type="evidence" value="ECO:0007669"/>
    <property type="project" value="TreeGrafter"/>
</dbReference>
<dbReference type="PANTHER" id="PTHR11803:SF39">
    <property type="entry name" value="2-IMINOBUTANOATE_2-IMINOPROPANOATE DEAMINASE"/>
    <property type="match status" value="1"/>
</dbReference>
<dbReference type="InterPro" id="IPR035959">
    <property type="entry name" value="RutC-like_sf"/>
</dbReference>
<dbReference type="NCBIfam" id="TIGR00004">
    <property type="entry name" value="Rid family detoxifying hydrolase"/>
    <property type="match status" value="1"/>
</dbReference>
<dbReference type="OrthoDB" id="309640at2759"/>
<dbReference type="Gene3D" id="3.30.1330.40">
    <property type="entry name" value="RutC-like"/>
    <property type="match status" value="1"/>
</dbReference>
<dbReference type="EMBL" id="CAAALY010274899">
    <property type="protein sequence ID" value="VEL42522.1"/>
    <property type="molecule type" value="Genomic_DNA"/>
</dbReference>